<name>A0A1V4SQ67_RUMHU</name>
<dbReference type="InterPro" id="IPR012309">
    <property type="entry name" value="DNA_ligase_ATP-dep_C"/>
</dbReference>
<dbReference type="RefSeq" id="WP_080063251.1">
    <property type="nucleotide sequence ID" value="NZ_MZGX01000004.1"/>
</dbReference>
<dbReference type="Pfam" id="PF01068">
    <property type="entry name" value="DNA_ligase_A_M"/>
    <property type="match status" value="1"/>
</dbReference>
<dbReference type="STRING" id="48256.CLHUN_07810"/>
<sequence>MNFIIPMEPVASDEIKQGDGFIHEIKWDGIRGMTYVKDGSLRIFTKKGNERTEFYPELKQLETMIGKQNAVLDGEMIVLDGSGQPGFHNILLRETVKNRKNLQHYLKNYPVRYVIFDILMLEDKMLTKKPLHERKEILERVIAPKLQGNSSFFVSQVFENGVELYENMKLRNMEGIVSKSRSSLYLPGKKHNEWFKTKFTKKMLCIIGGILWKEELPNSLVMGIRTEESSGLVYMGKASLGLKGADILLLKNYKGRLVQKECPFTGDSIRNMDSQGCELTWISPALTCWVGFLELSNDGHFRHPKILGFTNIPPDKADGKVLTE</sequence>
<dbReference type="CDD" id="cd07906">
    <property type="entry name" value="Adenylation_DNA_ligase_LigD_LigC"/>
    <property type="match status" value="1"/>
</dbReference>
<dbReference type="AlphaFoldDB" id="A0A1V4SQ67"/>
<dbReference type="SUPFAM" id="SSF50249">
    <property type="entry name" value="Nucleic acid-binding proteins"/>
    <property type="match status" value="1"/>
</dbReference>
<comment type="caution">
    <text evidence="5">The sequence shown here is derived from an EMBL/GenBank/DDBJ whole genome shotgun (WGS) entry which is preliminary data.</text>
</comment>
<dbReference type="Pfam" id="PF04679">
    <property type="entry name" value="DNA_ligase_A_C"/>
    <property type="match status" value="1"/>
</dbReference>
<dbReference type="Gene3D" id="3.30.470.30">
    <property type="entry name" value="DNA ligase/mRNA capping enzyme"/>
    <property type="match status" value="1"/>
</dbReference>
<evidence type="ECO:0000313" key="5">
    <source>
        <dbReference type="EMBL" id="OPX45411.1"/>
    </source>
</evidence>
<dbReference type="PANTHER" id="PTHR45997">
    <property type="entry name" value="DNA LIGASE 4"/>
    <property type="match status" value="1"/>
</dbReference>
<evidence type="ECO:0000259" key="4">
    <source>
        <dbReference type="PROSITE" id="PS50160"/>
    </source>
</evidence>
<organism evidence="5 6">
    <name type="scientific">Ruminiclostridium hungatei</name>
    <name type="common">Clostridium hungatei</name>
    <dbReference type="NCBI Taxonomy" id="48256"/>
    <lineage>
        <taxon>Bacteria</taxon>
        <taxon>Bacillati</taxon>
        <taxon>Bacillota</taxon>
        <taxon>Clostridia</taxon>
        <taxon>Eubacteriales</taxon>
        <taxon>Oscillospiraceae</taxon>
        <taxon>Ruminiclostridium</taxon>
    </lineage>
</organism>
<dbReference type="GO" id="GO:0006297">
    <property type="term" value="P:nucleotide-excision repair, DNA gap filling"/>
    <property type="evidence" value="ECO:0007669"/>
    <property type="project" value="TreeGrafter"/>
</dbReference>
<dbReference type="PANTHER" id="PTHR45997:SF1">
    <property type="entry name" value="DNA LIGASE 4"/>
    <property type="match status" value="1"/>
</dbReference>
<comment type="catalytic activity">
    <reaction evidence="3">
        <text>ATP + (deoxyribonucleotide)n-3'-hydroxyl + 5'-phospho-(deoxyribonucleotide)m = (deoxyribonucleotide)n+m + AMP + diphosphate.</text>
        <dbReference type="EC" id="6.5.1.1"/>
    </reaction>
</comment>
<dbReference type="GO" id="GO:0006303">
    <property type="term" value="P:double-strand break repair via nonhomologous end joining"/>
    <property type="evidence" value="ECO:0007669"/>
    <property type="project" value="TreeGrafter"/>
</dbReference>
<gene>
    <name evidence="5" type="ORF">CLHUN_07810</name>
</gene>
<reference evidence="5 6" key="1">
    <citation type="submission" date="2017-03" db="EMBL/GenBank/DDBJ databases">
        <title>Genome sequence of Clostridium hungatei DSM 14427.</title>
        <authorList>
            <person name="Poehlein A."/>
            <person name="Daniel R."/>
        </authorList>
    </citation>
    <scope>NUCLEOTIDE SEQUENCE [LARGE SCALE GENOMIC DNA]</scope>
    <source>
        <strain evidence="5 6">DSM 14427</strain>
    </source>
</reference>
<dbReference type="InterPro" id="IPR012310">
    <property type="entry name" value="DNA_ligase_ATP-dep_cent"/>
</dbReference>
<evidence type="ECO:0000256" key="2">
    <source>
        <dbReference type="ARBA" id="ARBA00022598"/>
    </source>
</evidence>
<dbReference type="GO" id="GO:0005524">
    <property type="term" value="F:ATP binding"/>
    <property type="evidence" value="ECO:0007669"/>
    <property type="project" value="InterPro"/>
</dbReference>
<dbReference type="GO" id="GO:0003910">
    <property type="term" value="F:DNA ligase (ATP) activity"/>
    <property type="evidence" value="ECO:0007669"/>
    <property type="project" value="UniProtKB-EC"/>
</dbReference>
<dbReference type="Gene3D" id="2.40.50.140">
    <property type="entry name" value="Nucleic acid-binding proteins"/>
    <property type="match status" value="1"/>
</dbReference>
<dbReference type="PROSITE" id="PS50160">
    <property type="entry name" value="DNA_LIGASE_A3"/>
    <property type="match status" value="1"/>
</dbReference>
<dbReference type="GO" id="GO:0006310">
    <property type="term" value="P:DNA recombination"/>
    <property type="evidence" value="ECO:0007669"/>
    <property type="project" value="InterPro"/>
</dbReference>
<dbReference type="Gene3D" id="3.30.1490.70">
    <property type="match status" value="1"/>
</dbReference>
<dbReference type="SUPFAM" id="SSF56091">
    <property type="entry name" value="DNA ligase/mRNA capping enzyme, catalytic domain"/>
    <property type="match status" value="1"/>
</dbReference>
<dbReference type="Proteomes" id="UP000191554">
    <property type="component" value="Unassembled WGS sequence"/>
</dbReference>
<keyword evidence="2" id="KW-0436">Ligase</keyword>
<evidence type="ECO:0000256" key="1">
    <source>
        <dbReference type="ARBA" id="ARBA00012727"/>
    </source>
</evidence>
<evidence type="ECO:0000256" key="3">
    <source>
        <dbReference type="ARBA" id="ARBA00034003"/>
    </source>
</evidence>
<proteinExistence type="predicted"/>
<feature type="domain" description="ATP-dependent DNA ligase family profile" evidence="4">
    <location>
        <begin position="104"/>
        <end position="198"/>
    </location>
</feature>
<dbReference type="EC" id="6.5.1.1" evidence="1"/>
<dbReference type="InterPro" id="IPR012340">
    <property type="entry name" value="NA-bd_OB-fold"/>
</dbReference>
<keyword evidence="6" id="KW-1185">Reference proteome</keyword>
<dbReference type="EMBL" id="MZGX01000004">
    <property type="protein sequence ID" value="OPX45411.1"/>
    <property type="molecule type" value="Genomic_DNA"/>
</dbReference>
<accession>A0A1V4SQ67</accession>
<protein>
    <recommendedName>
        <fullName evidence="1">DNA ligase (ATP)</fullName>
        <ecNumber evidence="1">6.5.1.1</ecNumber>
    </recommendedName>
</protein>
<evidence type="ECO:0000313" key="6">
    <source>
        <dbReference type="Proteomes" id="UP000191554"/>
    </source>
</evidence>
<dbReference type="GO" id="GO:0003677">
    <property type="term" value="F:DNA binding"/>
    <property type="evidence" value="ECO:0007669"/>
    <property type="project" value="InterPro"/>
</dbReference>
<dbReference type="OrthoDB" id="9802472at2"/>
<dbReference type="InterPro" id="IPR029710">
    <property type="entry name" value="LIG4"/>
</dbReference>
<dbReference type="InterPro" id="IPR016059">
    <property type="entry name" value="DNA_ligase_ATP-dep_CS"/>
</dbReference>
<dbReference type="PROSITE" id="PS00697">
    <property type="entry name" value="DNA_LIGASE_A1"/>
    <property type="match status" value="1"/>
</dbReference>